<keyword evidence="3" id="KW-1185">Reference proteome</keyword>
<feature type="region of interest" description="Disordered" evidence="1">
    <location>
        <begin position="23"/>
        <end position="70"/>
    </location>
</feature>
<dbReference type="Proteomes" id="UP000194236">
    <property type="component" value="Unassembled WGS sequence"/>
</dbReference>
<dbReference type="EMBL" id="MUJZ01013496">
    <property type="protein sequence ID" value="OTF81460.1"/>
    <property type="molecule type" value="Genomic_DNA"/>
</dbReference>
<evidence type="ECO:0000313" key="3">
    <source>
        <dbReference type="Proteomes" id="UP000194236"/>
    </source>
</evidence>
<sequence>MPSSTQELNSDLLDELPDDIRREVIGYARQKSKNNQHKETSVTPKKTSKKPKKSPVKHSKNPNENNMNRANDIFFGRIIAYKMLDNYLKNGSVPQKN</sequence>
<gene>
    <name evidence="2" type="ORF">BLA29_013769</name>
</gene>
<evidence type="ECO:0000313" key="2">
    <source>
        <dbReference type="EMBL" id="OTF81460.1"/>
    </source>
</evidence>
<accession>A0A1Y3BKH3</accession>
<proteinExistence type="predicted"/>
<name>A0A1Y3BKH3_EURMA</name>
<evidence type="ECO:0000256" key="1">
    <source>
        <dbReference type="SAM" id="MobiDB-lite"/>
    </source>
</evidence>
<protein>
    <submittedName>
        <fullName evidence="2">Uncharacterized protein</fullName>
    </submittedName>
</protein>
<reference evidence="2 3" key="1">
    <citation type="submission" date="2017-03" db="EMBL/GenBank/DDBJ databases">
        <title>Genome Survey of Euroglyphus maynei.</title>
        <authorList>
            <person name="Arlian L.G."/>
            <person name="Morgan M.S."/>
            <person name="Rider S.D."/>
        </authorList>
    </citation>
    <scope>NUCLEOTIDE SEQUENCE [LARGE SCALE GENOMIC DNA]</scope>
    <source>
        <strain evidence="2">Arlian Lab</strain>
        <tissue evidence="2">Whole body</tissue>
    </source>
</reference>
<feature type="compositionally biased region" description="Basic residues" evidence="1">
    <location>
        <begin position="46"/>
        <end position="60"/>
    </location>
</feature>
<dbReference type="AlphaFoldDB" id="A0A1Y3BKH3"/>
<comment type="caution">
    <text evidence="2">The sequence shown here is derived from an EMBL/GenBank/DDBJ whole genome shotgun (WGS) entry which is preliminary data.</text>
</comment>
<organism evidence="2 3">
    <name type="scientific">Euroglyphus maynei</name>
    <name type="common">Mayne's house dust mite</name>
    <dbReference type="NCBI Taxonomy" id="6958"/>
    <lineage>
        <taxon>Eukaryota</taxon>
        <taxon>Metazoa</taxon>
        <taxon>Ecdysozoa</taxon>
        <taxon>Arthropoda</taxon>
        <taxon>Chelicerata</taxon>
        <taxon>Arachnida</taxon>
        <taxon>Acari</taxon>
        <taxon>Acariformes</taxon>
        <taxon>Sarcoptiformes</taxon>
        <taxon>Astigmata</taxon>
        <taxon>Psoroptidia</taxon>
        <taxon>Analgoidea</taxon>
        <taxon>Pyroglyphidae</taxon>
        <taxon>Pyroglyphinae</taxon>
        <taxon>Euroglyphus</taxon>
    </lineage>
</organism>